<feature type="domain" description="Signal transduction histidine kinase osmosensitive K+ channel sensor N-terminal" evidence="5">
    <location>
        <begin position="24"/>
        <end position="233"/>
    </location>
</feature>
<dbReference type="SUPFAM" id="SSF52402">
    <property type="entry name" value="Adenine nucleotide alpha hydrolases-like"/>
    <property type="match status" value="1"/>
</dbReference>
<sequence>MSSHNLSFHRKSPEELLKQIEKLKRGKLKIYVGSAPGVGKTYRMLTEAHELQNEQIDIVIGLIETHGRAETAALIPGLEQLPLKEVEYGGKTYTDLDVDAIIERNPEVVIIDELAHSNVPGSLNKKRYEDVQRILDHRINVITAVNIQHLESLRTVIHDITGVSVRERIPDSILDAADEVILIDTTAETLQKRLKEGKIYKKEKIEQSLENFFTTKNLSALREIALREVADDVDDKADKKAARLRAAMMNEKILVCIKNDANAEKLIRRGFRIADRLRSELYILTAIDRELSELPEKVQQEYKEWQELAEQFHARFLIEPIQERKISQVITDVANQKHITQIILGQSVKSRVEELAKGSIVNAIMRQTDGVDIHIVANSRKKLKNKARKSINRFSCLVLFG</sequence>
<dbReference type="InterPro" id="IPR052023">
    <property type="entry name" value="Histidine_kinase_KdpD"/>
</dbReference>
<keyword evidence="7" id="KW-1185">Reference proteome</keyword>
<feature type="domain" description="UspA" evidence="4">
    <location>
        <begin position="249"/>
        <end position="368"/>
    </location>
</feature>
<dbReference type="SUPFAM" id="SSF52540">
    <property type="entry name" value="P-loop containing nucleoside triphosphate hydrolases"/>
    <property type="match status" value="1"/>
</dbReference>
<evidence type="ECO:0000256" key="1">
    <source>
        <dbReference type="ARBA" id="ARBA00022679"/>
    </source>
</evidence>
<dbReference type="InterPro" id="IPR014729">
    <property type="entry name" value="Rossmann-like_a/b/a_fold"/>
</dbReference>
<dbReference type="NCBIfam" id="NF038185">
    <property type="entry name" value="KdpD_non_kinase"/>
    <property type="match status" value="1"/>
</dbReference>
<dbReference type="Pfam" id="PF02702">
    <property type="entry name" value="KdpD"/>
    <property type="match status" value="1"/>
</dbReference>
<evidence type="ECO:0000313" key="6">
    <source>
        <dbReference type="EMBL" id="EUJ28019.1"/>
    </source>
</evidence>
<dbReference type="PANTHER" id="PTHR45569">
    <property type="entry name" value="SENSOR PROTEIN KDPD"/>
    <property type="match status" value="1"/>
</dbReference>
<dbReference type="InterPro" id="IPR006016">
    <property type="entry name" value="UspA"/>
</dbReference>
<name>A0ABN0RD42_9LIST</name>
<dbReference type="Gene3D" id="3.40.50.300">
    <property type="entry name" value="P-loop containing nucleotide triphosphate hydrolases"/>
    <property type="match status" value="1"/>
</dbReference>
<accession>A0ABN0RD42</accession>
<comment type="caution">
    <text evidence="6">The sequence shown here is derived from an EMBL/GenBank/DDBJ whole genome shotgun (WGS) entry which is preliminary data.</text>
</comment>
<dbReference type="EMBL" id="AODF01000030">
    <property type="protein sequence ID" value="EUJ28019.1"/>
    <property type="molecule type" value="Genomic_DNA"/>
</dbReference>
<keyword evidence="2" id="KW-0418">Kinase</keyword>
<organism evidence="6 7">
    <name type="scientific">Listeria floridensis FSL S10-1187</name>
    <dbReference type="NCBI Taxonomy" id="1265817"/>
    <lineage>
        <taxon>Bacteria</taxon>
        <taxon>Bacillati</taxon>
        <taxon>Bacillota</taxon>
        <taxon>Bacilli</taxon>
        <taxon>Bacillales</taxon>
        <taxon>Listeriaceae</taxon>
        <taxon>Listeria</taxon>
    </lineage>
</organism>
<evidence type="ECO:0000256" key="3">
    <source>
        <dbReference type="ARBA" id="ARBA00023012"/>
    </source>
</evidence>
<evidence type="ECO:0000313" key="7">
    <source>
        <dbReference type="Proteomes" id="UP000019249"/>
    </source>
</evidence>
<evidence type="ECO:0000256" key="2">
    <source>
        <dbReference type="ARBA" id="ARBA00022777"/>
    </source>
</evidence>
<dbReference type="Proteomes" id="UP000019249">
    <property type="component" value="Unassembled WGS sequence"/>
</dbReference>
<reference evidence="6 7" key="1">
    <citation type="journal article" date="2014" name="Int. J. Syst. Evol. Microbiol.">
        <title>Listeria floridensis sp. nov., Listeria aquatica sp. nov., Listeria cornellensis sp. nov., Listeria riparia sp. nov. and Listeria grandensis sp. nov., from agricultural and natural environments.</title>
        <authorList>
            <person name="den Bakker H.C."/>
            <person name="Warchocki S."/>
            <person name="Wright E.M."/>
            <person name="Allred A.F."/>
            <person name="Ahlstrom C."/>
            <person name="Manuel C.S."/>
            <person name="Stasiewicz M.J."/>
            <person name="Burrell A."/>
            <person name="Roof S."/>
            <person name="Strawn L."/>
            <person name="Fortes E.D."/>
            <person name="Nightingale K.K."/>
            <person name="Kephart D."/>
            <person name="Wiedmann M."/>
        </authorList>
    </citation>
    <scope>NUCLEOTIDE SEQUENCE [LARGE SCALE GENOMIC DNA]</scope>
    <source>
        <strain evidence="6 7">FSL S10-1187</strain>
    </source>
</reference>
<gene>
    <name evidence="6" type="ORF">MFLO_12681</name>
</gene>
<evidence type="ECO:0000259" key="4">
    <source>
        <dbReference type="Pfam" id="PF00582"/>
    </source>
</evidence>
<dbReference type="Gene3D" id="3.40.50.620">
    <property type="entry name" value="HUPs"/>
    <property type="match status" value="1"/>
</dbReference>
<dbReference type="InterPro" id="IPR027417">
    <property type="entry name" value="P-loop_NTPase"/>
</dbReference>
<dbReference type="Pfam" id="PF00582">
    <property type="entry name" value="Usp"/>
    <property type="match status" value="1"/>
</dbReference>
<keyword evidence="3" id="KW-0902">Two-component regulatory system</keyword>
<dbReference type="PANTHER" id="PTHR45569:SF1">
    <property type="entry name" value="SENSOR PROTEIN KDPD"/>
    <property type="match status" value="1"/>
</dbReference>
<evidence type="ECO:0000259" key="5">
    <source>
        <dbReference type="Pfam" id="PF02702"/>
    </source>
</evidence>
<dbReference type="RefSeq" id="WP_051993620.1">
    <property type="nucleotide sequence ID" value="NZ_AODF01000030.1"/>
</dbReference>
<keyword evidence="1" id="KW-0808">Transferase</keyword>
<protein>
    <submittedName>
        <fullName evidence="6">Major facilitator superfamily MFS_1</fullName>
    </submittedName>
</protein>
<dbReference type="InterPro" id="IPR003852">
    <property type="entry name" value="Sig_transdc_His_kinase_KdpD_N"/>
</dbReference>
<proteinExistence type="predicted"/>